<organism evidence="10 11">
    <name type="scientific">Fulvivirga lutea</name>
    <dbReference type="NCBI Taxonomy" id="2810512"/>
    <lineage>
        <taxon>Bacteria</taxon>
        <taxon>Pseudomonadati</taxon>
        <taxon>Bacteroidota</taxon>
        <taxon>Cytophagia</taxon>
        <taxon>Cytophagales</taxon>
        <taxon>Fulvivirgaceae</taxon>
        <taxon>Fulvivirga</taxon>
    </lineage>
</organism>
<dbReference type="SUPFAM" id="SSF55166">
    <property type="entry name" value="Hedgehog/DD-peptidase"/>
    <property type="match status" value="1"/>
</dbReference>
<dbReference type="GO" id="GO:0008237">
    <property type="term" value="F:metallopeptidase activity"/>
    <property type="evidence" value="ECO:0007669"/>
    <property type="project" value="UniProtKB-KW"/>
</dbReference>
<dbReference type="EC" id="3.4.13.22" evidence="9"/>
<dbReference type="InterPro" id="IPR000755">
    <property type="entry name" value="A_A_dipeptidase"/>
</dbReference>
<feature type="site" description="Transition state stabilizer" evidence="9">
    <location>
        <position position="125"/>
    </location>
</feature>
<evidence type="ECO:0000256" key="9">
    <source>
        <dbReference type="HAMAP-Rule" id="MF_01924"/>
    </source>
</evidence>
<evidence type="ECO:0000256" key="7">
    <source>
        <dbReference type="ARBA" id="ARBA00023049"/>
    </source>
</evidence>
<dbReference type="PANTHER" id="PTHR43126">
    <property type="entry name" value="D-ALANYL-D-ALANINE DIPEPTIDASE"/>
    <property type="match status" value="1"/>
</dbReference>
<comment type="cofactor">
    <cofactor evidence="9">
        <name>Zn(2+)</name>
        <dbReference type="ChEBI" id="CHEBI:29105"/>
    </cofactor>
    <text evidence="9">Binds 1 zinc ion per subunit.</text>
</comment>
<dbReference type="GO" id="GO:0071555">
    <property type="term" value="P:cell wall organization"/>
    <property type="evidence" value="ECO:0007669"/>
    <property type="project" value="UniProtKB-KW"/>
</dbReference>
<feature type="active site" description="Proton donor/acceptor" evidence="9">
    <location>
        <position position="217"/>
    </location>
</feature>
<dbReference type="PROSITE" id="PS51257">
    <property type="entry name" value="PROKAR_LIPOPROTEIN"/>
    <property type="match status" value="1"/>
</dbReference>
<reference evidence="10" key="1">
    <citation type="submission" date="2021-02" db="EMBL/GenBank/DDBJ databases">
        <title>Fulvivirga sp. S481 isolated from sea water.</title>
        <authorList>
            <person name="Bae S.S."/>
            <person name="Baek K."/>
        </authorList>
    </citation>
    <scope>NUCLEOTIDE SEQUENCE</scope>
    <source>
        <strain evidence="10">S481</strain>
    </source>
</reference>
<comment type="similarity">
    <text evidence="9">Belongs to the peptidase M15D family.</text>
</comment>
<dbReference type="CDD" id="cd14840">
    <property type="entry name" value="D-Ala-D-Ala_dipeptidase_Aad"/>
    <property type="match status" value="1"/>
</dbReference>
<evidence type="ECO:0000256" key="8">
    <source>
        <dbReference type="ARBA" id="ARBA00023316"/>
    </source>
</evidence>
<evidence type="ECO:0000313" key="10">
    <source>
        <dbReference type="EMBL" id="QSE99177.1"/>
    </source>
</evidence>
<dbReference type="PANTHER" id="PTHR43126:SF1">
    <property type="entry name" value="D-ALANYL-D-ALANINE DIPEPTIDASE"/>
    <property type="match status" value="1"/>
</dbReference>
<dbReference type="AlphaFoldDB" id="A0A975A330"/>
<keyword evidence="4 9" id="KW-0378">Hydrolase</keyword>
<protein>
    <recommendedName>
        <fullName evidence="9">D-alanyl-D-alanine dipeptidase</fullName>
        <shortName evidence="9">D-Ala-D-Ala dipeptidase</shortName>
        <ecNumber evidence="9">3.4.13.22</ecNumber>
    </recommendedName>
</protein>
<evidence type="ECO:0000313" key="11">
    <source>
        <dbReference type="Proteomes" id="UP000662783"/>
    </source>
</evidence>
<keyword evidence="5 9" id="KW-0862">Zinc</keyword>
<name>A0A975A330_9BACT</name>
<dbReference type="GO" id="GO:0006508">
    <property type="term" value="P:proteolysis"/>
    <property type="evidence" value="ECO:0007669"/>
    <property type="project" value="UniProtKB-KW"/>
</dbReference>
<sequence length="238" mass="27183">MSSRILISILTILFACSSKEKSVQQDVVEDSPIAVVDSIKTSISEEKQEKPKSQILADTSFVNIKDYSSDFAFDMRYATSNNFLDTVVYDCENCLMRYAVARALIKANDSLMQRGYRIKFFDCFRPVEVQFKMWEIYPDARYVANPNKSGSVHNKGAALDITIEGLNGEPVDMGTEFDHFGEEAHHAYTGFSEQVLNNRKILKGIMEHFGFNSIRTEWWHYNFGGNSRYSISDQPLCE</sequence>
<accession>A0A975A330</accession>
<evidence type="ECO:0000256" key="4">
    <source>
        <dbReference type="ARBA" id="ARBA00022801"/>
    </source>
</evidence>
<dbReference type="Pfam" id="PF01427">
    <property type="entry name" value="Peptidase_M15"/>
    <property type="match status" value="1"/>
</dbReference>
<dbReference type="EMBL" id="CP070608">
    <property type="protein sequence ID" value="QSE99177.1"/>
    <property type="molecule type" value="Genomic_DNA"/>
</dbReference>
<evidence type="ECO:0000256" key="2">
    <source>
        <dbReference type="ARBA" id="ARBA00022670"/>
    </source>
</evidence>
<dbReference type="Proteomes" id="UP000662783">
    <property type="component" value="Chromosome"/>
</dbReference>
<keyword evidence="3 9" id="KW-0479">Metal-binding</keyword>
<dbReference type="Gene3D" id="3.30.1380.10">
    <property type="match status" value="1"/>
</dbReference>
<keyword evidence="7 9" id="KW-0482">Metalloprotease</keyword>
<keyword evidence="8" id="KW-0961">Cell wall biogenesis/degradation</keyword>
<keyword evidence="11" id="KW-1185">Reference proteome</keyword>
<dbReference type="InterPro" id="IPR009045">
    <property type="entry name" value="Zn_M74/Hedgehog-like"/>
</dbReference>
<evidence type="ECO:0000256" key="6">
    <source>
        <dbReference type="ARBA" id="ARBA00022997"/>
    </source>
</evidence>
<keyword evidence="2 9" id="KW-0645">Protease</keyword>
<evidence type="ECO:0000256" key="1">
    <source>
        <dbReference type="ARBA" id="ARBA00001362"/>
    </source>
</evidence>
<keyword evidence="6 9" id="KW-0224">Dipeptidase</keyword>
<evidence type="ECO:0000256" key="5">
    <source>
        <dbReference type="ARBA" id="ARBA00022833"/>
    </source>
</evidence>
<dbReference type="GO" id="GO:0160237">
    <property type="term" value="F:D-Ala-D-Ala dipeptidase activity"/>
    <property type="evidence" value="ECO:0007669"/>
    <property type="project" value="UniProtKB-EC"/>
</dbReference>
<gene>
    <name evidence="10" type="ORF">JR347_08840</name>
</gene>
<proteinExistence type="inferred from homology"/>
<comment type="catalytic activity">
    <reaction evidence="1 9">
        <text>D-alanyl-D-alanine + H2O = 2 D-alanine</text>
        <dbReference type="Rhea" id="RHEA:20661"/>
        <dbReference type="ChEBI" id="CHEBI:15377"/>
        <dbReference type="ChEBI" id="CHEBI:57416"/>
        <dbReference type="ChEBI" id="CHEBI:57822"/>
        <dbReference type="EC" id="3.4.13.22"/>
    </reaction>
</comment>
<dbReference type="HAMAP" id="MF_01924">
    <property type="entry name" value="A_A_dipeptidase"/>
    <property type="match status" value="1"/>
</dbReference>
<feature type="binding site" evidence="9">
    <location>
        <position position="220"/>
    </location>
    <ligand>
        <name>Zn(2+)</name>
        <dbReference type="ChEBI" id="CHEBI:29105"/>
        <note>catalytic</note>
    </ligand>
</feature>
<evidence type="ECO:0000256" key="3">
    <source>
        <dbReference type="ARBA" id="ARBA00022723"/>
    </source>
</evidence>
<comment type="function">
    <text evidence="9">Catalyzes hydrolysis of the D-alanyl-D-alanine dipeptide.</text>
</comment>
<dbReference type="KEGG" id="fuv:JR347_08840"/>
<dbReference type="GO" id="GO:0008270">
    <property type="term" value="F:zinc ion binding"/>
    <property type="evidence" value="ECO:0007669"/>
    <property type="project" value="UniProtKB-UniRule"/>
</dbReference>
<feature type="binding site" evidence="9">
    <location>
        <position position="160"/>
    </location>
    <ligand>
        <name>Zn(2+)</name>
        <dbReference type="ChEBI" id="CHEBI:29105"/>
        <note>catalytic</note>
    </ligand>
</feature>
<dbReference type="RefSeq" id="WP_205723688.1">
    <property type="nucleotide sequence ID" value="NZ_CP070608.1"/>
</dbReference>
<feature type="binding site" evidence="9">
    <location>
        <position position="153"/>
    </location>
    <ligand>
        <name>Zn(2+)</name>
        <dbReference type="ChEBI" id="CHEBI:29105"/>
        <note>catalytic</note>
    </ligand>
</feature>